<keyword evidence="1" id="KW-0175">Coiled coil</keyword>
<feature type="coiled-coil region" evidence="1">
    <location>
        <begin position="144"/>
        <end position="171"/>
    </location>
</feature>
<protein>
    <submittedName>
        <fullName evidence="3">Uncharacterized protein</fullName>
    </submittedName>
</protein>
<dbReference type="EMBL" id="QKZK01000088">
    <property type="protein sequence ID" value="PZX09547.1"/>
    <property type="molecule type" value="Genomic_DNA"/>
</dbReference>
<reference evidence="3 4" key="1">
    <citation type="submission" date="2018-06" db="EMBL/GenBank/DDBJ databases">
        <title>Genomic Encyclopedia of Archaeal and Bacterial Type Strains, Phase II (KMG-II): from individual species to whole genera.</title>
        <authorList>
            <person name="Goeker M."/>
        </authorList>
    </citation>
    <scope>NUCLEOTIDE SEQUENCE [LARGE SCALE GENOMIC DNA]</scope>
    <source>
        <strain evidence="3 4">DSM 6779</strain>
    </source>
</reference>
<keyword evidence="2" id="KW-1133">Transmembrane helix</keyword>
<sequence length="197" mass="23043">MTTITKEESIILDGISKFILEKGIFSEFDCPIEGVNLRKVSDYSFYLQIISNENFFSKSVISHNGFEVRPIESKLKEFLENGGFSKMYVEQARIKRRNEQREDLSLRLTKFKIWTFWPLFVIAIFGGIYSGIDFFNKKSEHKSEEQYLERIKQVESELTTLRTLISSQNNQSLLQNSTGKENLYRDSVGKITHTERK</sequence>
<organism evidence="3 4">
    <name type="scientific">Breznakibacter xylanolyticus</name>
    <dbReference type="NCBI Taxonomy" id="990"/>
    <lineage>
        <taxon>Bacteria</taxon>
        <taxon>Pseudomonadati</taxon>
        <taxon>Bacteroidota</taxon>
        <taxon>Bacteroidia</taxon>
        <taxon>Marinilabiliales</taxon>
        <taxon>Marinilabiliaceae</taxon>
        <taxon>Breznakibacter</taxon>
    </lineage>
</organism>
<keyword evidence="2" id="KW-0472">Membrane</keyword>
<accession>A0A2W7MTS9</accession>
<feature type="transmembrane region" description="Helical" evidence="2">
    <location>
        <begin position="113"/>
        <end position="132"/>
    </location>
</feature>
<name>A0A2W7MTS9_9BACT</name>
<evidence type="ECO:0000313" key="4">
    <source>
        <dbReference type="Proteomes" id="UP000249239"/>
    </source>
</evidence>
<gene>
    <name evidence="3" type="ORF">LX69_03555</name>
</gene>
<evidence type="ECO:0000256" key="1">
    <source>
        <dbReference type="SAM" id="Coils"/>
    </source>
</evidence>
<keyword evidence="4" id="KW-1185">Reference proteome</keyword>
<dbReference type="Proteomes" id="UP000249239">
    <property type="component" value="Unassembled WGS sequence"/>
</dbReference>
<evidence type="ECO:0000256" key="2">
    <source>
        <dbReference type="SAM" id="Phobius"/>
    </source>
</evidence>
<comment type="caution">
    <text evidence="3">The sequence shown here is derived from an EMBL/GenBank/DDBJ whole genome shotgun (WGS) entry which is preliminary data.</text>
</comment>
<keyword evidence="2" id="KW-0812">Transmembrane</keyword>
<dbReference type="RefSeq" id="WP_111447301.1">
    <property type="nucleotide sequence ID" value="NZ_QKZK01000088.1"/>
</dbReference>
<dbReference type="AlphaFoldDB" id="A0A2W7MTS9"/>
<dbReference type="OrthoDB" id="1454805at2"/>
<proteinExistence type="predicted"/>
<evidence type="ECO:0000313" key="3">
    <source>
        <dbReference type="EMBL" id="PZX09547.1"/>
    </source>
</evidence>